<accession>G8JVJ3</accession>
<dbReference type="SUPFAM" id="SSF53383">
    <property type="entry name" value="PLP-dependent transferases"/>
    <property type="match status" value="1"/>
</dbReference>
<reference evidence="8" key="1">
    <citation type="journal article" date="2012" name="G3 (Bethesda)">
        <title>Pichia sorbitophila, an interspecies yeast hybrid reveals early steps of genome resolution following polyploidization.</title>
        <authorList>
            <person name="Leh Louis V."/>
            <person name="Despons L."/>
            <person name="Friedrich A."/>
            <person name="Martin T."/>
            <person name="Durrens P."/>
            <person name="Casaregola S."/>
            <person name="Neuveglise C."/>
            <person name="Fairhead C."/>
            <person name="Marck C."/>
            <person name="Cruz J.A."/>
            <person name="Straub M.L."/>
            <person name="Kugler V."/>
            <person name="Sacerdot C."/>
            <person name="Uzunov Z."/>
            <person name="Thierry A."/>
            <person name="Weiss S."/>
            <person name="Bleykasten C."/>
            <person name="De Montigny J."/>
            <person name="Jacques N."/>
            <person name="Jung P."/>
            <person name="Lemaire M."/>
            <person name="Mallet S."/>
            <person name="Morel G."/>
            <person name="Richard G.F."/>
            <person name="Sarkar A."/>
            <person name="Savel G."/>
            <person name="Schacherer J."/>
            <person name="Seret M.L."/>
            <person name="Talla E."/>
            <person name="Samson G."/>
            <person name="Jubin C."/>
            <person name="Poulain J."/>
            <person name="Vacherie B."/>
            <person name="Barbe V."/>
            <person name="Pelletier E."/>
            <person name="Sherman D.J."/>
            <person name="Westhof E."/>
            <person name="Weissenbach J."/>
            <person name="Baret P.V."/>
            <person name="Wincker P."/>
            <person name="Gaillardin C."/>
            <person name="Dujon B."/>
            <person name="Souciet J.L."/>
        </authorList>
    </citation>
    <scope>NUCLEOTIDE SEQUENCE [LARGE SCALE GENOMIC DNA]</scope>
    <source>
        <strain evidence="8">CBS 270.75 / DBVPG 7215 / KCTC 17166 / NRRL Y-17582</strain>
    </source>
</reference>
<dbReference type="RefSeq" id="XP_003647489.1">
    <property type="nucleotide sequence ID" value="XM_003647441.1"/>
</dbReference>
<dbReference type="OMA" id="SHIDAND"/>
<dbReference type="FunFam" id="3.40.640.10:FF:000024">
    <property type="entry name" value="Kynurenine--oxoglutarate transaminase 3"/>
    <property type="match status" value="1"/>
</dbReference>
<sequence length="430" mass="49028">MSSAPATYLSGPFQKDVWSLTNDALLEVSRDEKRKFSDVYHMGMGYFNYSPPEFIIEEAQKGLMVPENNQYSPQGGEPILVDSLIKLYSPVFETQLTNENILVTTGAIQALLESLMALIKPGDEVIVIEPFFDPYIHLIKIAGGVVKYVPLTNPNQGKKRILEANDWILDRETLRAAFTDKTKLMIINNPNNPLGKVFNRDELLEMATLCVNNGAYIIADEVYEFLQFTPNPLSRISNLSEAIAQKTITIGSAGKIFRVTGWRVGWMISKNRELVEKVTAVHVRMGFCSPSISQVASGLGIQRALECGYFLSMPNEFDRKFSIIYKALDYLGVSYTKPQGAHFIITDFSKVKIPEDYQFPEYLKNRARDFFISYWLTQEFCILLLPCSEFYCEEHRKNSETYLRITVSKDEDYLEKVASRLTLLKECMTY</sequence>
<dbReference type="InterPro" id="IPR004839">
    <property type="entry name" value="Aminotransferase_I/II_large"/>
</dbReference>
<comment type="cofactor">
    <cofactor evidence="1">
        <name>pyridoxal 5'-phosphate</name>
        <dbReference type="ChEBI" id="CHEBI:597326"/>
    </cofactor>
</comment>
<dbReference type="Pfam" id="PF00155">
    <property type="entry name" value="Aminotran_1_2"/>
    <property type="match status" value="1"/>
</dbReference>
<dbReference type="Proteomes" id="UP000006790">
    <property type="component" value="Chromosome 6"/>
</dbReference>
<dbReference type="GeneID" id="11469056"/>
<keyword evidence="8" id="KW-1185">Reference proteome</keyword>
<dbReference type="AlphaFoldDB" id="G8JVJ3"/>
<dbReference type="InterPro" id="IPR015424">
    <property type="entry name" value="PyrdxlP-dep_Trfase"/>
</dbReference>
<dbReference type="GO" id="GO:0030170">
    <property type="term" value="F:pyridoxal phosphate binding"/>
    <property type="evidence" value="ECO:0007669"/>
    <property type="project" value="InterPro"/>
</dbReference>
<gene>
    <name evidence="7" type="ordered locus">Ecym_6292</name>
</gene>
<dbReference type="PANTHER" id="PTHR43807:SF20">
    <property type="entry name" value="FI04487P"/>
    <property type="match status" value="1"/>
</dbReference>
<evidence type="ECO:0000256" key="5">
    <source>
        <dbReference type="ARBA" id="ARBA00022898"/>
    </source>
</evidence>
<dbReference type="STRING" id="931890.G8JVJ3"/>
<comment type="similarity">
    <text evidence="2">Belongs to the class-I pyridoxal-phosphate-dependent aminotransferase family.</text>
</comment>
<dbReference type="Gene3D" id="3.40.640.10">
    <property type="entry name" value="Type I PLP-dependent aspartate aminotransferase-like (Major domain)"/>
    <property type="match status" value="1"/>
</dbReference>
<dbReference type="eggNOG" id="KOG0257">
    <property type="taxonomic scope" value="Eukaryota"/>
</dbReference>
<dbReference type="InParanoid" id="G8JVJ3"/>
<dbReference type="InterPro" id="IPR051326">
    <property type="entry name" value="Kynurenine-oxoglutarate_AT"/>
</dbReference>
<evidence type="ECO:0000313" key="7">
    <source>
        <dbReference type="EMBL" id="AET40672.1"/>
    </source>
</evidence>
<organism evidence="7 8">
    <name type="scientific">Eremothecium cymbalariae (strain CBS 270.75 / DBVPG 7215 / KCTC 17166 / NRRL Y-17582)</name>
    <name type="common">Yeast</name>
    <dbReference type="NCBI Taxonomy" id="931890"/>
    <lineage>
        <taxon>Eukaryota</taxon>
        <taxon>Fungi</taxon>
        <taxon>Dikarya</taxon>
        <taxon>Ascomycota</taxon>
        <taxon>Saccharomycotina</taxon>
        <taxon>Saccharomycetes</taxon>
        <taxon>Saccharomycetales</taxon>
        <taxon>Saccharomycetaceae</taxon>
        <taxon>Eremothecium</taxon>
    </lineage>
</organism>
<protein>
    <recommendedName>
        <fullName evidence="6">Aminotransferase class I/classII large domain-containing protein</fullName>
    </recommendedName>
</protein>
<dbReference type="KEGG" id="erc:Ecym_6292"/>
<dbReference type="CDD" id="cd00609">
    <property type="entry name" value="AAT_like"/>
    <property type="match status" value="1"/>
</dbReference>
<dbReference type="InterPro" id="IPR015421">
    <property type="entry name" value="PyrdxlP-dep_Trfase_major"/>
</dbReference>
<dbReference type="EMBL" id="CP002502">
    <property type="protein sequence ID" value="AET40672.1"/>
    <property type="molecule type" value="Genomic_DNA"/>
</dbReference>
<dbReference type="GO" id="GO:0005739">
    <property type="term" value="C:mitochondrion"/>
    <property type="evidence" value="ECO:0007669"/>
    <property type="project" value="TreeGrafter"/>
</dbReference>
<evidence type="ECO:0000259" key="6">
    <source>
        <dbReference type="Pfam" id="PF00155"/>
    </source>
</evidence>
<name>G8JVJ3_ERECY</name>
<keyword evidence="4" id="KW-0808">Transferase</keyword>
<dbReference type="OrthoDB" id="2414662at2759"/>
<evidence type="ECO:0000256" key="2">
    <source>
        <dbReference type="ARBA" id="ARBA00007441"/>
    </source>
</evidence>
<evidence type="ECO:0000256" key="3">
    <source>
        <dbReference type="ARBA" id="ARBA00022576"/>
    </source>
</evidence>
<keyword evidence="3" id="KW-0032">Aminotransferase</keyword>
<feature type="domain" description="Aminotransferase class I/classII large" evidence="6">
    <location>
        <begin position="41"/>
        <end position="421"/>
    </location>
</feature>
<keyword evidence="5" id="KW-0663">Pyridoxal phosphate</keyword>
<dbReference type="InterPro" id="IPR015422">
    <property type="entry name" value="PyrdxlP-dep_Trfase_small"/>
</dbReference>
<dbReference type="Gene3D" id="3.90.1150.10">
    <property type="entry name" value="Aspartate Aminotransferase, domain 1"/>
    <property type="match status" value="1"/>
</dbReference>
<proteinExistence type="inferred from homology"/>
<evidence type="ECO:0000313" key="8">
    <source>
        <dbReference type="Proteomes" id="UP000006790"/>
    </source>
</evidence>
<dbReference type="GO" id="GO:0016212">
    <property type="term" value="F:kynurenine-oxoglutarate transaminase activity"/>
    <property type="evidence" value="ECO:0007669"/>
    <property type="project" value="TreeGrafter"/>
</dbReference>
<dbReference type="PANTHER" id="PTHR43807">
    <property type="entry name" value="FI04487P"/>
    <property type="match status" value="1"/>
</dbReference>
<evidence type="ECO:0000256" key="1">
    <source>
        <dbReference type="ARBA" id="ARBA00001933"/>
    </source>
</evidence>
<dbReference type="HOGENOM" id="CLU_017584_4_0_1"/>
<evidence type="ECO:0000256" key="4">
    <source>
        <dbReference type="ARBA" id="ARBA00022679"/>
    </source>
</evidence>